<sequence>MLETLVAIRLTDATRRKNQHHATSLGIAMLAVEGSFTIYQRQTTLVRACFGNTVYRRGKTRGIRPSQQDGRDNIPVASNMDRQTNLLTSVTTVPHEMARGFK</sequence>
<gene>
    <name evidence="1" type="ORF">PSAL00342_LOCUS4023</name>
</gene>
<dbReference type="EMBL" id="HBIS01004426">
    <property type="protein sequence ID" value="CAE0610200.1"/>
    <property type="molecule type" value="Transcribed_RNA"/>
</dbReference>
<proteinExistence type="predicted"/>
<reference evidence="1" key="1">
    <citation type="submission" date="2021-01" db="EMBL/GenBank/DDBJ databases">
        <authorList>
            <person name="Corre E."/>
            <person name="Pelletier E."/>
            <person name="Niang G."/>
            <person name="Scheremetjew M."/>
            <person name="Finn R."/>
            <person name="Kale V."/>
            <person name="Holt S."/>
            <person name="Cochrane G."/>
            <person name="Meng A."/>
            <person name="Brown T."/>
            <person name="Cohen L."/>
        </authorList>
    </citation>
    <scope>NUCLEOTIDE SEQUENCE</scope>
    <source>
        <strain evidence="1">CCMP1897</strain>
    </source>
</reference>
<name>A0A7S3XE28_9CHLO</name>
<evidence type="ECO:0000313" key="1">
    <source>
        <dbReference type="EMBL" id="CAE0610200.1"/>
    </source>
</evidence>
<dbReference type="AlphaFoldDB" id="A0A7S3XE28"/>
<organism evidence="1">
    <name type="scientific">Picocystis salinarum</name>
    <dbReference type="NCBI Taxonomy" id="88271"/>
    <lineage>
        <taxon>Eukaryota</taxon>
        <taxon>Viridiplantae</taxon>
        <taxon>Chlorophyta</taxon>
        <taxon>Picocystophyceae</taxon>
        <taxon>Picocystales</taxon>
        <taxon>Picocystaceae</taxon>
        <taxon>Picocystis</taxon>
    </lineage>
</organism>
<protein>
    <submittedName>
        <fullName evidence="1">Uncharacterized protein</fullName>
    </submittedName>
</protein>
<accession>A0A7S3XE28</accession>